<accession>A0A978V598</accession>
<dbReference type="Gene3D" id="3.30.40.10">
    <property type="entry name" value="Zinc/RING finger domain, C3HC4 (zinc finger)"/>
    <property type="match status" value="1"/>
</dbReference>
<sequence length="103" mass="11879">MLQGSSSDGANVMVVQRDWVKALLRQQCCIRFETFAVEHVEGYTGSMLTIEIDDSHVLNELHYAVCKDAFELGTKAQEMPYKHIYHSDCILPWLSFHNSYSFF</sequence>
<gene>
    <name evidence="1" type="ORF">FEM48_Zijuj07G0148400</name>
</gene>
<reference evidence="1" key="1">
    <citation type="journal article" date="2021" name="Front. Plant Sci.">
        <title>Chromosome-Scale Genome Assembly for Chinese Sour Jujube and Insights Into Its Genome Evolution and Domestication Signature.</title>
        <authorList>
            <person name="Shen L.-Y."/>
            <person name="Luo H."/>
            <person name="Wang X.-L."/>
            <person name="Wang X.-M."/>
            <person name="Qiu X.-J."/>
            <person name="Liu H."/>
            <person name="Zhou S.-S."/>
            <person name="Jia K.-H."/>
            <person name="Nie S."/>
            <person name="Bao Y.-T."/>
            <person name="Zhang R.-G."/>
            <person name="Yun Q.-Z."/>
            <person name="Chai Y.-H."/>
            <person name="Lu J.-Y."/>
            <person name="Li Y."/>
            <person name="Zhao S.-W."/>
            <person name="Mao J.-F."/>
            <person name="Jia S.-G."/>
            <person name="Mao Y.-M."/>
        </authorList>
    </citation>
    <scope>NUCLEOTIDE SEQUENCE</scope>
    <source>
        <strain evidence="1">AT0</strain>
        <tissue evidence="1">Leaf</tissue>
    </source>
</reference>
<dbReference type="EMBL" id="JAEACU010000007">
    <property type="protein sequence ID" value="KAH7522531.1"/>
    <property type="molecule type" value="Genomic_DNA"/>
</dbReference>
<dbReference type="InterPro" id="IPR013083">
    <property type="entry name" value="Znf_RING/FYVE/PHD"/>
</dbReference>
<evidence type="ECO:0000313" key="2">
    <source>
        <dbReference type="Proteomes" id="UP000813462"/>
    </source>
</evidence>
<dbReference type="AlphaFoldDB" id="A0A978V598"/>
<organism evidence="1 2">
    <name type="scientific">Ziziphus jujuba var. spinosa</name>
    <dbReference type="NCBI Taxonomy" id="714518"/>
    <lineage>
        <taxon>Eukaryota</taxon>
        <taxon>Viridiplantae</taxon>
        <taxon>Streptophyta</taxon>
        <taxon>Embryophyta</taxon>
        <taxon>Tracheophyta</taxon>
        <taxon>Spermatophyta</taxon>
        <taxon>Magnoliopsida</taxon>
        <taxon>eudicotyledons</taxon>
        <taxon>Gunneridae</taxon>
        <taxon>Pentapetalae</taxon>
        <taxon>rosids</taxon>
        <taxon>fabids</taxon>
        <taxon>Rosales</taxon>
        <taxon>Rhamnaceae</taxon>
        <taxon>Paliureae</taxon>
        <taxon>Ziziphus</taxon>
    </lineage>
</organism>
<comment type="caution">
    <text evidence="1">The sequence shown here is derived from an EMBL/GenBank/DDBJ whole genome shotgun (WGS) entry which is preliminary data.</text>
</comment>
<proteinExistence type="predicted"/>
<evidence type="ECO:0000313" key="1">
    <source>
        <dbReference type="EMBL" id="KAH7522531.1"/>
    </source>
</evidence>
<name>A0A978V598_ZIZJJ</name>
<dbReference type="SUPFAM" id="SSF57850">
    <property type="entry name" value="RING/U-box"/>
    <property type="match status" value="1"/>
</dbReference>
<protein>
    <submittedName>
        <fullName evidence="1">Uncharacterized protein</fullName>
    </submittedName>
</protein>
<dbReference type="Proteomes" id="UP000813462">
    <property type="component" value="Unassembled WGS sequence"/>
</dbReference>